<dbReference type="EC" id="4.4.1.13" evidence="2"/>
<organism evidence="7 8">
    <name type="scientific">Amnibacterium kyonggiense</name>
    <dbReference type="NCBI Taxonomy" id="595671"/>
    <lineage>
        <taxon>Bacteria</taxon>
        <taxon>Bacillati</taxon>
        <taxon>Actinomycetota</taxon>
        <taxon>Actinomycetes</taxon>
        <taxon>Micrococcales</taxon>
        <taxon>Microbacteriaceae</taxon>
        <taxon>Amnibacterium</taxon>
    </lineage>
</organism>
<dbReference type="EMBL" id="SOAM01000001">
    <property type="protein sequence ID" value="TDS80599.1"/>
    <property type="molecule type" value="Genomic_DNA"/>
</dbReference>
<dbReference type="SUPFAM" id="SSF53383">
    <property type="entry name" value="PLP-dependent transferases"/>
    <property type="match status" value="1"/>
</dbReference>
<evidence type="ECO:0000256" key="1">
    <source>
        <dbReference type="ARBA" id="ARBA00001933"/>
    </source>
</evidence>
<comment type="similarity">
    <text evidence="5">Belongs to the class-II pyridoxal-phosphate-dependent aminotransferase family. MalY/PatB cystathionine beta-lyase subfamily.</text>
</comment>
<dbReference type="CDD" id="cd00609">
    <property type="entry name" value="AAT_like"/>
    <property type="match status" value="1"/>
</dbReference>
<dbReference type="InterPro" id="IPR015424">
    <property type="entry name" value="PyrdxlP-dep_Trfase"/>
</dbReference>
<name>A0A4R7FSG2_9MICO</name>
<keyword evidence="4 7" id="KW-0456">Lyase</keyword>
<dbReference type="Gene3D" id="3.40.640.10">
    <property type="entry name" value="Type I PLP-dependent aspartate aminotransferase-like (Major domain)"/>
    <property type="match status" value="1"/>
</dbReference>
<dbReference type="PANTHER" id="PTHR43525">
    <property type="entry name" value="PROTEIN MALY"/>
    <property type="match status" value="1"/>
</dbReference>
<comment type="cofactor">
    <cofactor evidence="1">
        <name>pyridoxal 5'-phosphate</name>
        <dbReference type="ChEBI" id="CHEBI:597326"/>
    </cofactor>
</comment>
<protein>
    <recommendedName>
        <fullName evidence="2">cysteine-S-conjugate beta-lyase</fullName>
        <ecNumber evidence="2">4.4.1.13</ecNumber>
    </recommendedName>
</protein>
<evidence type="ECO:0000259" key="6">
    <source>
        <dbReference type="Pfam" id="PF00155"/>
    </source>
</evidence>
<keyword evidence="3" id="KW-0663">Pyridoxal phosphate</keyword>
<evidence type="ECO:0000313" key="8">
    <source>
        <dbReference type="Proteomes" id="UP000295344"/>
    </source>
</evidence>
<dbReference type="GO" id="GO:0047804">
    <property type="term" value="F:cysteine-S-conjugate beta-lyase activity"/>
    <property type="evidence" value="ECO:0007669"/>
    <property type="project" value="UniProtKB-EC"/>
</dbReference>
<sequence>MSLPFATPDIAALRAGRSVKWSAFPDAIGAFVAEMDFGLAPVIREALVREVDAGRTGYLPQGDVAALGEATAAWSAERFGWTVEPDRVKPVGDVLAALDVTLRRYSDPSRPVIVATPAYMPFLRIPELVGRPVIEVSSPFVDGRYALDLDGIAAAFEAGADTFVLCNPWNPVGRVLDREELVALSEVVARYDGRVFADEIHGPLVLGDAVHVPYASISDVTAAHTITTVGASKAFNLPGLKCAQLVLSNAEDAERYDAVAGLASHGASGLGVAANIAAYREGGPWLDAVRGYLDDSRIRFGELLAERLPQVGYRAPDGTYIGWLDLRALDLGPEPAAAILERAGVALTDGAACGRGGEGFARVILATPRPVLEEIVDRLARALA</sequence>
<dbReference type="GO" id="GO:0030170">
    <property type="term" value="F:pyridoxal phosphate binding"/>
    <property type="evidence" value="ECO:0007669"/>
    <property type="project" value="InterPro"/>
</dbReference>
<accession>A0A4R7FSG2</accession>
<dbReference type="InterPro" id="IPR015421">
    <property type="entry name" value="PyrdxlP-dep_Trfase_major"/>
</dbReference>
<reference evidence="7 8" key="1">
    <citation type="submission" date="2019-03" db="EMBL/GenBank/DDBJ databases">
        <title>Genomic Encyclopedia of Archaeal and Bacterial Type Strains, Phase II (KMG-II): from individual species to whole genera.</title>
        <authorList>
            <person name="Goeker M."/>
        </authorList>
    </citation>
    <scope>NUCLEOTIDE SEQUENCE [LARGE SCALE GENOMIC DNA]</scope>
    <source>
        <strain evidence="7 8">DSM 24782</strain>
    </source>
</reference>
<dbReference type="Gene3D" id="3.90.1150.10">
    <property type="entry name" value="Aspartate Aminotransferase, domain 1"/>
    <property type="match status" value="1"/>
</dbReference>
<evidence type="ECO:0000256" key="3">
    <source>
        <dbReference type="ARBA" id="ARBA00022898"/>
    </source>
</evidence>
<evidence type="ECO:0000313" key="7">
    <source>
        <dbReference type="EMBL" id="TDS80599.1"/>
    </source>
</evidence>
<dbReference type="RefSeq" id="WP_133765301.1">
    <property type="nucleotide sequence ID" value="NZ_BAAARP010000001.1"/>
</dbReference>
<evidence type="ECO:0000256" key="2">
    <source>
        <dbReference type="ARBA" id="ARBA00012224"/>
    </source>
</evidence>
<dbReference type="Proteomes" id="UP000295344">
    <property type="component" value="Unassembled WGS sequence"/>
</dbReference>
<dbReference type="Pfam" id="PF00155">
    <property type="entry name" value="Aminotran_1_2"/>
    <property type="match status" value="1"/>
</dbReference>
<dbReference type="InterPro" id="IPR051798">
    <property type="entry name" value="Class-II_PLP-Dep_Aminotrans"/>
</dbReference>
<proteinExistence type="inferred from homology"/>
<evidence type="ECO:0000256" key="4">
    <source>
        <dbReference type="ARBA" id="ARBA00023239"/>
    </source>
</evidence>
<evidence type="ECO:0000256" key="5">
    <source>
        <dbReference type="ARBA" id="ARBA00037974"/>
    </source>
</evidence>
<comment type="caution">
    <text evidence="7">The sequence shown here is derived from an EMBL/GenBank/DDBJ whole genome shotgun (WGS) entry which is preliminary data.</text>
</comment>
<keyword evidence="8" id="KW-1185">Reference proteome</keyword>
<dbReference type="AlphaFoldDB" id="A0A4R7FSG2"/>
<feature type="domain" description="Aminotransferase class I/classII large" evidence="6">
    <location>
        <begin position="34"/>
        <end position="379"/>
    </location>
</feature>
<gene>
    <name evidence="7" type="ORF">CLV52_1165</name>
</gene>
<dbReference type="InterPro" id="IPR004839">
    <property type="entry name" value="Aminotransferase_I/II_large"/>
</dbReference>
<dbReference type="InterPro" id="IPR015422">
    <property type="entry name" value="PyrdxlP-dep_Trfase_small"/>
</dbReference>
<dbReference type="OrthoDB" id="3224382at2"/>
<dbReference type="PANTHER" id="PTHR43525:SF2">
    <property type="entry name" value="CYSTATHIONINE BETA-LYASE-RELATED"/>
    <property type="match status" value="1"/>
</dbReference>